<dbReference type="InterPro" id="IPR045247">
    <property type="entry name" value="Oye-like"/>
</dbReference>
<dbReference type="InterPro" id="IPR013785">
    <property type="entry name" value="Aldolase_TIM"/>
</dbReference>
<dbReference type="AlphaFoldDB" id="A0A852X8B2"/>
<accession>A0A852X8B2</accession>
<dbReference type="FunFam" id="3.20.20.70:FF:000059">
    <property type="entry name" value="N-ethylmaleimide reductase, FMN-linked"/>
    <property type="match status" value="1"/>
</dbReference>
<evidence type="ECO:0000256" key="1">
    <source>
        <dbReference type="ARBA" id="ARBA00001917"/>
    </source>
</evidence>
<reference evidence="5 6" key="1">
    <citation type="submission" date="2020-07" db="EMBL/GenBank/DDBJ databases">
        <title>Sequencing the genomes of 1000 actinobacteria strains.</title>
        <authorList>
            <person name="Klenk H.-P."/>
        </authorList>
    </citation>
    <scope>NUCLEOTIDE SEQUENCE [LARGE SCALE GENOMIC DNA]</scope>
    <source>
        <strain evidence="5 6">DSM 8598</strain>
    </source>
</reference>
<organism evidence="5 6">
    <name type="scientific">Agromyces hippuratus</name>
    <dbReference type="NCBI Taxonomy" id="286438"/>
    <lineage>
        <taxon>Bacteria</taxon>
        <taxon>Bacillati</taxon>
        <taxon>Actinomycetota</taxon>
        <taxon>Actinomycetes</taxon>
        <taxon>Micrococcales</taxon>
        <taxon>Microbacteriaceae</taxon>
        <taxon>Agromyces</taxon>
    </lineage>
</organism>
<dbReference type="EMBL" id="JACCFI010000001">
    <property type="protein sequence ID" value="NYG22145.1"/>
    <property type="molecule type" value="Genomic_DNA"/>
</dbReference>
<evidence type="ECO:0000259" key="4">
    <source>
        <dbReference type="Pfam" id="PF00724"/>
    </source>
</evidence>
<dbReference type="Proteomes" id="UP000549066">
    <property type="component" value="Unassembled WGS sequence"/>
</dbReference>
<dbReference type="GO" id="GO:0016628">
    <property type="term" value="F:oxidoreductase activity, acting on the CH-CH group of donors, NAD or NADP as acceptor"/>
    <property type="evidence" value="ECO:0007669"/>
    <property type="project" value="UniProtKB-ARBA"/>
</dbReference>
<dbReference type="EC" id="1.-.-.-" evidence="5"/>
<keyword evidence="3 5" id="KW-0560">Oxidoreductase</keyword>
<evidence type="ECO:0000256" key="2">
    <source>
        <dbReference type="ARBA" id="ARBA00005979"/>
    </source>
</evidence>
<proteinExistence type="inferred from homology"/>
<gene>
    <name evidence="5" type="ORF">BJY17_002892</name>
</gene>
<dbReference type="InterPro" id="IPR001155">
    <property type="entry name" value="OxRdtase_FMN_N"/>
</dbReference>
<comment type="caution">
    <text evidence="5">The sequence shown here is derived from an EMBL/GenBank/DDBJ whole genome shotgun (WGS) entry which is preliminary data.</text>
</comment>
<comment type="cofactor">
    <cofactor evidence="1">
        <name>FMN</name>
        <dbReference type="ChEBI" id="CHEBI:58210"/>
    </cofactor>
</comment>
<dbReference type="RefSeq" id="WP_179551992.1">
    <property type="nucleotide sequence ID" value="NZ_JACCFI010000001.1"/>
</dbReference>
<comment type="similarity">
    <text evidence="2">Belongs to the NADH:flavin oxidoreductase/NADH oxidase family.</text>
</comment>
<dbReference type="GO" id="GO:0010181">
    <property type="term" value="F:FMN binding"/>
    <property type="evidence" value="ECO:0007669"/>
    <property type="project" value="InterPro"/>
</dbReference>
<name>A0A852X8B2_9MICO</name>
<dbReference type="PANTHER" id="PTHR22893">
    <property type="entry name" value="NADH OXIDOREDUCTASE-RELATED"/>
    <property type="match status" value="1"/>
</dbReference>
<evidence type="ECO:0000313" key="6">
    <source>
        <dbReference type="Proteomes" id="UP000549066"/>
    </source>
</evidence>
<dbReference type="Gene3D" id="3.20.20.70">
    <property type="entry name" value="Aldolase class I"/>
    <property type="match status" value="1"/>
</dbReference>
<protein>
    <submittedName>
        <fullName evidence="5">N-ethylmaleimide reductase</fullName>
        <ecNumber evidence="5">1.-.-.-</ecNumber>
    </submittedName>
</protein>
<sequence>MNASDASTMEALWSPTTLGSIHLAHRVAMAPMTRSRATGDGIVTQLTRTYYAQRASLSMLITEGTQPSADGQGYLATPGIHTGEQADAWRTVADAVHDAGSTLVVQLMHVGRVSHPSNTPHGRQALAPSAIAAAGDMFTASGPQAMPVPRKMTRADVAQTISDFRRAARLAVDAGADGVELHGANGYLLQQFLSTNANLRTDEYGGDIAGRIRFPIEVAAAVADEIGADRVGFRISPGSPLGDIEETDAAELYPALVAGLAPLRLAYLHVVHLGDDGLLRSLRDGWPTGLVLNRAGADMERRAQDVRDGLADVVSVGQLALANPDLIDRIVAGAPMNSPDRGTLYGGDERGYTDYPRLAA</sequence>
<evidence type="ECO:0000313" key="5">
    <source>
        <dbReference type="EMBL" id="NYG22145.1"/>
    </source>
</evidence>
<evidence type="ECO:0000256" key="3">
    <source>
        <dbReference type="ARBA" id="ARBA00023002"/>
    </source>
</evidence>
<dbReference type="PANTHER" id="PTHR22893:SF91">
    <property type="entry name" value="NADPH DEHYDROGENASE 2-RELATED"/>
    <property type="match status" value="1"/>
</dbReference>
<dbReference type="Pfam" id="PF00724">
    <property type="entry name" value="Oxidored_FMN"/>
    <property type="match status" value="1"/>
</dbReference>
<dbReference type="GO" id="GO:0005829">
    <property type="term" value="C:cytosol"/>
    <property type="evidence" value="ECO:0007669"/>
    <property type="project" value="UniProtKB-ARBA"/>
</dbReference>
<keyword evidence="6" id="KW-1185">Reference proteome</keyword>
<dbReference type="SUPFAM" id="SSF51395">
    <property type="entry name" value="FMN-linked oxidoreductases"/>
    <property type="match status" value="1"/>
</dbReference>
<feature type="domain" description="NADH:flavin oxidoreductase/NADH oxidase N-terminal" evidence="4">
    <location>
        <begin position="12"/>
        <end position="335"/>
    </location>
</feature>
<dbReference type="CDD" id="cd02933">
    <property type="entry name" value="OYE_like_FMN"/>
    <property type="match status" value="1"/>
</dbReference>